<proteinExistence type="predicted"/>
<sequence length="419" mass="47778">MIDRLKLKPYILEAKSAHAGGWVRYLDDGSAVIKIGQIEKIISIKNQYDLVPATIFGLNERLTLSATSPVLNKQGETLRDQFNLEWEKYEEIMSQTDGRMIDYGYYAYYPEHEELVKYSPPFWHHLVAVASNSKLLSDPDNVKTWREIRQILQETVVCVAGCSVGSNVVHGIVMDIRPKNIKVADKSVFKMENINRMKLSYWDVVSPRSLQKSFFDPALKNKATSLAQQLYSIDPYINVFVYDEGINGDNIEEYLVGNDQEPPVDIIVDEVDDPRIKIFLRQEARKRKIPLIMVTDIGSCVQLDVLRYDQDDKLSLTYGATDDLLTQKMEAVYDNAGNRKVFFEFVDALIGLEYRQDELKEIIERRAEIPTSTIIPQLGSTAAVAGGIAAEAIARIRLGYDYPARVIINKKNFFVKKFN</sequence>
<dbReference type="GO" id="GO:0061504">
    <property type="term" value="P:cyclic threonylcarbamoyladenosine biosynthetic process"/>
    <property type="evidence" value="ECO:0007669"/>
    <property type="project" value="TreeGrafter"/>
</dbReference>
<dbReference type="SUPFAM" id="SSF69572">
    <property type="entry name" value="Activating enzymes of the ubiquitin-like proteins"/>
    <property type="match status" value="1"/>
</dbReference>
<dbReference type="Proteomes" id="UP000231183">
    <property type="component" value="Unassembled WGS sequence"/>
</dbReference>
<organism evidence="2 3">
    <name type="scientific">Candidatus Magasanikbacteria bacterium CG10_big_fil_rev_8_21_14_0_10_40_10</name>
    <dbReference type="NCBI Taxonomy" id="1974648"/>
    <lineage>
        <taxon>Bacteria</taxon>
        <taxon>Candidatus Magasanikiibacteriota</taxon>
    </lineage>
</organism>
<dbReference type="GO" id="GO:0061503">
    <property type="term" value="F:tRNA threonylcarbamoyladenosine dehydratase"/>
    <property type="evidence" value="ECO:0007669"/>
    <property type="project" value="TreeGrafter"/>
</dbReference>
<feature type="domain" description="THIF-type NAD/FAD binding fold" evidence="1">
    <location>
        <begin position="153"/>
        <end position="401"/>
    </location>
</feature>
<comment type="caution">
    <text evidence="2">The sequence shown here is derived from an EMBL/GenBank/DDBJ whole genome shotgun (WGS) entry which is preliminary data.</text>
</comment>
<evidence type="ECO:0000313" key="2">
    <source>
        <dbReference type="EMBL" id="PIT87917.1"/>
    </source>
</evidence>
<dbReference type="Pfam" id="PF00899">
    <property type="entry name" value="ThiF"/>
    <property type="match status" value="1"/>
</dbReference>
<dbReference type="AlphaFoldDB" id="A0A2M6W539"/>
<dbReference type="InterPro" id="IPR045886">
    <property type="entry name" value="ThiF/MoeB/HesA"/>
</dbReference>
<dbReference type="EMBL" id="PFBX01000003">
    <property type="protein sequence ID" value="PIT87917.1"/>
    <property type="molecule type" value="Genomic_DNA"/>
</dbReference>
<dbReference type="GO" id="GO:0008641">
    <property type="term" value="F:ubiquitin-like modifier activating enzyme activity"/>
    <property type="evidence" value="ECO:0007669"/>
    <property type="project" value="InterPro"/>
</dbReference>
<reference evidence="3" key="1">
    <citation type="submission" date="2017-09" db="EMBL/GenBank/DDBJ databases">
        <title>Depth-based differentiation of microbial function through sediment-hosted aquifers and enrichment of novel symbionts in the deep terrestrial subsurface.</title>
        <authorList>
            <person name="Probst A.J."/>
            <person name="Ladd B."/>
            <person name="Jarett J.K."/>
            <person name="Geller-Mcgrath D.E."/>
            <person name="Sieber C.M.K."/>
            <person name="Emerson J.B."/>
            <person name="Anantharaman K."/>
            <person name="Thomas B.C."/>
            <person name="Malmstrom R."/>
            <person name="Stieglmeier M."/>
            <person name="Klingl A."/>
            <person name="Woyke T."/>
            <person name="Ryan C.M."/>
            <person name="Banfield J.F."/>
        </authorList>
    </citation>
    <scope>NUCLEOTIDE SEQUENCE [LARGE SCALE GENOMIC DNA]</scope>
</reference>
<dbReference type="Gene3D" id="3.40.50.720">
    <property type="entry name" value="NAD(P)-binding Rossmann-like Domain"/>
    <property type="match status" value="1"/>
</dbReference>
<protein>
    <recommendedName>
        <fullName evidence="1">THIF-type NAD/FAD binding fold domain-containing protein</fullName>
    </recommendedName>
</protein>
<evidence type="ECO:0000259" key="1">
    <source>
        <dbReference type="Pfam" id="PF00899"/>
    </source>
</evidence>
<evidence type="ECO:0000313" key="3">
    <source>
        <dbReference type="Proteomes" id="UP000231183"/>
    </source>
</evidence>
<gene>
    <name evidence="2" type="ORF">COU31_00325</name>
</gene>
<accession>A0A2M6W539</accession>
<dbReference type="InterPro" id="IPR000594">
    <property type="entry name" value="ThiF_NAD_FAD-bd"/>
</dbReference>
<dbReference type="InterPro" id="IPR035985">
    <property type="entry name" value="Ubiquitin-activating_enz"/>
</dbReference>
<dbReference type="PANTHER" id="PTHR43267:SF1">
    <property type="entry name" value="TRNA THREONYLCARBAMOYLADENOSINE DEHYDRATASE"/>
    <property type="match status" value="1"/>
</dbReference>
<name>A0A2M6W539_9BACT</name>
<dbReference type="PANTHER" id="PTHR43267">
    <property type="entry name" value="TRNA THREONYLCARBAMOYLADENOSINE DEHYDRATASE"/>
    <property type="match status" value="1"/>
</dbReference>